<evidence type="ECO:0000313" key="2">
    <source>
        <dbReference type="Proteomes" id="UP000288805"/>
    </source>
</evidence>
<proteinExistence type="predicted"/>
<dbReference type="Proteomes" id="UP000288805">
    <property type="component" value="Unassembled WGS sequence"/>
</dbReference>
<comment type="caution">
    <text evidence="1">The sequence shown here is derived from an EMBL/GenBank/DDBJ whole genome shotgun (WGS) entry which is preliminary data.</text>
</comment>
<dbReference type="AlphaFoldDB" id="A0A438HMR6"/>
<protein>
    <recommendedName>
        <fullName evidence="3">Reverse transcriptase Ty1/copia-type domain-containing protein</fullName>
    </recommendedName>
</protein>
<accession>A0A438HMR6</accession>
<name>A0A438HMR6_VITVI</name>
<gene>
    <name evidence="1" type="ORF">CK203_033343</name>
</gene>
<evidence type="ECO:0008006" key="3">
    <source>
        <dbReference type="Google" id="ProtNLM"/>
    </source>
</evidence>
<evidence type="ECO:0000313" key="1">
    <source>
        <dbReference type="EMBL" id="RVW85731.1"/>
    </source>
</evidence>
<reference evidence="1 2" key="1">
    <citation type="journal article" date="2018" name="PLoS Genet.">
        <title>Population sequencing reveals clonal diversity and ancestral inbreeding in the grapevine cultivar Chardonnay.</title>
        <authorList>
            <person name="Roach M.J."/>
            <person name="Johnson D.L."/>
            <person name="Bohlmann J."/>
            <person name="van Vuuren H.J."/>
            <person name="Jones S.J."/>
            <person name="Pretorius I.S."/>
            <person name="Schmidt S.A."/>
            <person name="Borneman A.R."/>
        </authorList>
    </citation>
    <scope>NUCLEOTIDE SEQUENCE [LARGE SCALE GENOMIC DNA]</scope>
    <source>
        <strain evidence="2">cv. Chardonnay</strain>
        <tissue evidence="1">Leaf</tissue>
    </source>
</reference>
<organism evidence="1 2">
    <name type="scientific">Vitis vinifera</name>
    <name type="common">Grape</name>
    <dbReference type="NCBI Taxonomy" id="29760"/>
    <lineage>
        <taxon>Eukaryota</taxon>
        <taxon>Viridiplantae</taxon>
        <taxon>Streptophyta</taxon>
        <taxon>Embryophyta</taxon>
        <taxon>Tracheophyta</taxon>
        <taxon>Spermatophyta</taxon>
        <taxon>Magnoliopsida</taxon>
        <taxon>eudicotyledons</taxon>
        <taxon>Gunneridae</taxon>
        <taxon>Pentapetalae</taxon>
        <taxon>rosids</taxon>
        <taxon>Vitales</taxon>
        <taxon>Vitaceae</taxon>
        <taxon>Viteae</taxon>
        <taxon>Vitis</taxon>
    </lineage>
</organism>
<dbReference type="EMBL" id="QGNW01000201">
    <property type="protein sequence ID" value="RVW85731.1"/>
    <property type="molecule type" value="Genomic_DNA"/>
</dbReference>
<sequence>MGPESCLAKEFEIMDLGKLQYFLGIEVARSNQGLLILKGSIVQDLVKEIAPSEGVLLKKGKELKLKAYTNVD</sequence>